<dbReference type="STRING" id="52694.ACWI_21500"/>
<dbReference type="Pfam" id="PF01985">
    <property type="entry name" value="CRS1_YhbY"/>
    <property type="match status" value="1"/>
</dbReference>
<dbReference type="InterPro" id="IPR051925">
    <property type="entry name" value="RNA-binding_domain"/>
</dbReference>
<reference evidence="5 8" key="1">
    <citation type="submission" date="2015-09" db="EMBL/GenBank/DDBJ databases">
        <title>Genome sequence of Acetobacterium wieringae DSM 1911.</title>
        <authorList>
            <person name="Poehlein A."/>
            <person name="Bengelsdorf F.R."/>
            <person name="Schiel-Bengelsdorf B."/>
            <person name="Duerre P."/>
            <person name="Daniel R."/>
        </authorList>
    </citation>
    <scope>NUCLEOTIDE SEQUENCE [LARGE SCALE GENOMIC DNA]</scope>
    <source>
        <strain evidence="5 8">DSM 1911</strain>
    </source>
</reference>
<keyword evidence="10" id="KW-1185">Reference proteome</keyword>
<dbReference type="Proteomes" id="UP001163550">
    <property type="component" value="Chromosome"/>
</dbReference>
<dbReference type="Gene3D" id="3.30.110.60">
    <property type="entry name" value="YhbY-like"/>
    <property type="match status" value="1"/>
</dbReference>
<protein>
    <submittedName>
        <fullName evidence="5 6">RNA-binding protein</fullName>
    </submittedName>
</protein>
<dbReference type="AlphaFoldDB" id="A0A1F2PG90"/>
<evidence type="ECO:0000313" key="10">
    <source>
        <dbReference type="Proteomes" id="UP001163550"/>
    </source>
</evidence>
<sequence length="120" mass="13473">MLTSKQRSYLRKLAMDIPDIIFVGKEGVTEQVIVQTRDAIIARELIKGKVQNNSMEEVGDVARELAAATKAEIVCTIGNKFILYKKNLLKTKIEVPTKNAKPIKRVKKKSLSPSRKFTNS</sequence>
<dbReference type="Proteomes" id="UP000322619">
    <property type="component" value="Unassembled WGS sequence"/>
</dbReference>
<gene>
    <name evidence="5" type="ORF">ACWI_21500</name>
    <name evidence="6" type="ORF">FXB42_13555</name>
    <name evidence="7" type="ORF">LNN31_08825</name>
</gene>
<evidence type="ECO:0000313" key="7">
    <source>
        <dbReference type="EMBL" id="UYO64509.1"/>
    </source>
</evidence>
<reference evidence="7" key="3">
    <citation type="submission" date="2021-11" db="EMBL/GenBank/DDBJ databases">
        <title>Isoprene-degrading acetogen.</title>
        <authorList>
            <person name="Yang Y."/>
            <person name="Jin H."/>
            <person name="Yan J."/>
        </authorList>
    </citation>
    <scope>NUCLEOTIDE SEQUENCE</scope>
    <source>
        <strain evidence="7">Berkeley</strain>
    </source>
</reference>
<evidence type="ECO:0000256" key="3">
    <source>
        <dbReference type="SAM" id="MobiDB-lite"/>
    </source>
</evidence>
<dbReference type="InterPro" id="IPR035920">
    <property type="entry name" value="YhbY-like_sf"/>
</dbReference>
<feature type="domain" description="CRM" evidence="4">
    <location>
        <begin position="1"/>
        <end position="96"/>
    </location>
</feature>
<proteinExistence type="predicted"/>
<dbReference type="GO" id="GO:0003723">
    <property type="term" value="F:RNA binding"/>
    <property type="evidence" value="ECO:0007669"/>
    <property type="project" value="UniProtKB-UniRule"/>
</dbReference>
<evidence type="ECO:0000256" key="2">
    <source>
        <dbReference type="PROSITE-ProRule" id="PRU00626"/>
    </source>
</evidence>
<dbReference type="EMBL" id="CP087994">
    <property type="protein sequence ID" value="UYO64509.1"/>
    <property type="molecule type" value="Genomic_DNA"/>
</dbReference>
<evidence type="ECO:0000313" key="8">
    <source>
        <dbReference type="Proteomes" id="UP000176244"/>
    </source>
</evidence>
<dbReference type="EMBL" id="VSLA01000027">
    <property type="protein sequence ID" value="TYC84003.1"/>
    <property type="molecule type" value="Genomic_DNA"/>
</dbReference>
<dbReference type="OrthoDB" id="9797519at2"/>
<feature type="region of interest" description="Disordered" evidence="3">
    <location>
        <begin position="100"/>
        <end position="120"/>
    </location>
</feature>
<feature type="compositionally biased region" description="Basic residues" evidence="3">
    <location>
        <begin position="101"/>
        <end position="110"/>
    </location>
</feature>
<organism evidence="5 8">
    <name type="scientific">Acetobacterium wieringae</name>
    <dbReference type="NCBI Taxonomy" id="52694"/>
    <lineage>
        <taxon>Bacteria</taxon>
        <taxon>Bacillati</taxon>
        <taxon>Bacillota</taxon>
        <taxon>Clostridia</taxon>
        <taxon>Eubacteriales</taxon>
        <taxon>Eubacteriaceae</taxon>
        <taxon>Acetobacterium</taxon>
    </lineage>
</organism>
<evidence type="ECO:0000313" key="6">
    <source>
        <dbReference type="EMBL" id="TYC84003.1"/>
    </source>
</evidence>
<dbReference type="SMART" id="SM01103">
    <property type="entry name" value="CRS1_YhbY"/>
    <property type="match status" value="1"/>
</dbReference>
<evidence type="ECO:0000313" key="9">
    <source>
        <dbReference type="Proteomes" id="UP000322619"/>
    </source>
</evidence>
<keyword evidence="1 2" id="KW-0694">RNA-binding</keyword>
<dbReference type="PROSITE" id="PS51295">
    <property type="entry name" value="CRM"/>
    <property type="match status" value="1"/>
</dbReference>
<dbReference type="EMBL" id="LKEU01000031">
    <property type="protein sequence ID" value="OFV70369.1"/>
    <property type="molecule type" value="Genomic_DNA"/>
</dbReference>
<reference evidence="6 9" key="2">
    <citation type="submission" date="2019-08" db="EMBL/GenBank/DDBJ databases">
        <title>Isolation and enrichment of carboxydotrophic bacteria from anaerobic sludge for the production of bio-based chemicals from syngas.</title>
        <authorList>
            <person name="Antares A.L."/>
            <person name="Moreira J."/>
            <person name="Diender M."/>
            <person name="Parshina S.N."/>
            <person name="Stams A.J.M."/>
            <person name="Alves M."/>
            <person name="Alves J.I."/>
            <person name="Sousa D.Z."/>
        </authorList>
    </citation>
    <scope>NUCLEOTIDE SEQUENCE [LARGE SCALE GENOMIC DNA]</scope>
    <source>
        <strain evidence="6 9">JM</strain>
    </source>
</reference>
<dbReference type="Proteomes" id="UP000176244">
    <property type="component" value="Unassembled WGS sequence"/>
</dbReference>
<evidence type="ECO:0000313" key="5">
    <source>
        <dbReference type="EMBL" id="OFV70369.1"/>
    </source>
</evidence>
<dbReference type="InterPro" id="IPR001890">
    <property type="entry name" value="RNA-binding_CRM"/>
</dbReference>
<evidence type="ECO:0000256" key="1">
    <source>
        <dbReference type="ARBA" id="ARBA00022884"/>
    </source>
</evidence>
<accession>A0A1F2PG90</accession>
<dbReference type="PANTHER" id="PTHR40065">
    <property type="entry name" value="RNA-BINDING PROTEIN YHBY"/>
    <property type="match status" value="1"/>
</dbReference>
<dbReference type="SUPFAM" id="SSF75471">
    <property type="entry name" value="YhbY-like"/>
    <property type="match status" value="1"/>
</dbReference>
<evidence type="ECO:0000259" key="4">
    <source>
        <dbReference type="PROSITE" id="PS51295"/>
    </source>
</evidence>
<dbReference type="PANTHER" id="PTHR40065:SF3">
    <property type="entry name" value="RNA-BINDING PROTEIN YHBY"/>
    <property type="match status" value="1"/>
</dbReference>
<dbReference type="RefSeq" id="WP_070371441.1">
    <property type="nucleotide sequence ID" value="NZ_CABIIK010000015.1"/>
</dbReference>
<feature type="compositionally biased region" description="Polar residues" evidence="3">
    <location>
        <begin position="111"/>
        <end position="120"/>
    </location>
</feature>
<name>A0A1F2PG90_9FIRM</name>